<dbReference type="Gene3D" id="3.40.50.150">
    <property type="entry name" value="Vaccinia Virus protein VP39"/>
    <property type="match status" value="1"/>
</dbReference>
<dbReference type="Gene3D" id="2.40.50.140">
    <property type="entry name" value="Nucleic acid-binding proteins"/>
    <property type="match status" value="1"/>
</dbReference>
<keyword evidence="4 6" id="KW-0949">S-adenosyl-L-methionine</keyword>
<dbReference type="PANTHER" id="PTHR11061">
    <property type="entry name" value="RNA M5U METHYLTRANSFERASE"/>
    <property type="match status" value="1"/>
</dbReference>
<proteinExistence type="inferred from homology"/>
<evidence type="ECO:0000256" key="3">
    <source>
        <dbReference type="ARBA" id="ARBA00022679"/>
    </source>
</evidence>
<feature type="binding site" evidence="6">
    <location>
        <position position="344"/>
    </location>
    <ligand>
        <name>S-adenosyl-L-methionine</name>
        <dbReference type="ChEBI" id="CHEBI:59789"/>
    </ligand>
</feature>
<evidence type="ECO:0000256" key="5">
    <source>
        <dbReference type="ARBA" id="ARBA00023014"/>
    </source>
</evidence>
<dbReference type="Proteomes" id="UP001163831">
    <property type="component" value="Chromosome"/>
</dbReference>
<evidence type="ECO:0000256" key="6">
    <source>
        <dbReference type="PROSITE-ProRule" id="PRU01024"/>
    </source>
</evidence>
<feature type="binding site" evidence="6">
    <location>
        <position position="300"/>
    </location>
    <ligand>
        <name>S-adenosyl-L-methionine</name>
        <dbReference type="ChEBI" id="CHEBI:59789"/>
    </ligand>
</feature>
<dbReference type="InterPro" id="IPR029063">
    <property type="entry name" value="SAM-dependent_MTases_sf"/>
</dbReference>
<feature type="binding site" evidence="6">
    <location>
        <position position="250"/>
    </location>
    <ligand>
        <name>S-adenosyl-L-methionine</name>
        <dbReference type="ChEBI" id="CHEBI:59789"/>
    </ligand>
</feature>
<dbReference type="Pfam" id="PF05958">
    <property type="entry name" value="tRNA_U5-meth_tr"/>
    <property type="match status" value="1"/>
</dbReference>
<reference evidence="7" key="1">
    <citation type="submission" date="2022-10" db="EMBL/GenBank/DDBJ databases">
        <title>Candidatus Kirkpatrella diaphorinas gen. nov., sp. nov., an uncultured endosymbiont identified in a population of Diaphorina citri from Hawaii.</title>
        <authorList>
            <person name="Henry E.M."/>
            <person name="Carlson C.R."/>
            <person name="Kuo Y.-W."/>
        </authorList>
    </citation>
    <scope>NUCLEOTIDE SEQUENCE</scope>
    <source>
        <strain evidence="7">CADCRV1</strain>
    </source>
</reference>
<keyword evidence="5" id="KW-0411">Iron-sulfur</keyword>
<feature type="binding site" evidence="6">
    <location>
        <position position="280"/>
    </location>
    <ligand>
        <name>S-adenosyl-L-methionine</name>
        <dbReference type="ChEBI" id="CHEBI:59789"/>
    </ligand>
</feature>
<dbReference type="SUPFAM" id="SSF53335">
    <property type="entry name" value="S-adenosyl-L-methionine-dependent methyltransferases"/>
    <property type="match status" value="1"/>
</dbReference>
<dbReference type="RefSeq" id="WP_319807324.1">
    <property type="nucleotide sequence ID" value="NZ_CP107052.1"/>
</dbReference>
<keyword evidence="8" id="KW-1185">Reference proteome</keyword>
<evidence type="ECO:0000256" key="2">
    <source>
        <dbReference type="ARBA" id="ARBA00022603"/>
    </source>
</evidence>
<keyword evidence="1" id="KW-0479">Metal-binding</keyword>
<dbReference type="InterPro" id="IPR010280">
    <property type="entry name" value="U5_MeTrfase_fam"/>
</dbReference>
<dbReference type="PROSITE" id="PS51687">
    <property type="entry name" value="SAM_MT_RNA_M5U"/>
    <property type="match status" value="1"/>
</dbReference>
<name>A0ABY6GLL4_9PROT</name>
<keyword evidence="3 6" id="KW-0808">Transferase</keyword>
<accession>A0ABY6GLL4</accession>
<organism evidence="7 8">
    <name type="scientific">Candidatus Kirkpatrickella diaphorinae</name>
    <dbReference type="NCBI Taxonomy" id="2984322"/>
    <lineage>
        <taxon>Bacteria</taxon>
        <taxon>Pseudomonadati</taxon>
        <taxon>Pseudomonadota</taxon>
        <taxon>Alphaproteobacteria</taxon>
        <taxon>Acetobacterales</taxon>
        <taxon>Acetobacteraceae</taxon>
        <taxon>Candidatus Kirkpatrickella</taxon>
    </lineage>
</organism>
<evidence type="ECO:0000256" key="1">
    <source>
        <dbReference type="ARBA" id="ARBA00022485"/>
    </source>
</evidence>
<dbReference type="PANTHER" id="PTHR11061:SF49">
    <property type="entry name" value="23S RRNA (URACIL(1939)-C(5))-METHYLTRANSFERASE RLMD"/>
    <property type="match status" value="1"/>
</dbReference>
<comment type="similarity">
    <text evidence="6">Belongs to the class I-like SAM-binding methyltransferase superfamily. RNA M5U methyltransferase family.</text>
</comment>
<evidence type="ECO:0000313" key="8">
    <source>
        <dbReference type="Proteomes" id="UP001163831"/>
    </source>
</evidence>
<gene>
    <name evidence="7" type="ORF">N5W20_02335</name>
</gene>
<keyword evidence="1" id="KW-0408">Iron</keyword>
<dbReference type="GO" id="GO:0008168">
    <property type="term" value="F:methyltransferase activity"/>
    <property type="evidence" value="ECO:0007669"/>
    <property type="project" value="UniProtKB-KW"/>
</dbReference>
<evidence type="ECO:0000256" key="4">
    <source>
        <dbReference type="ARBA" id="ARBA00022691"/>
    </source>
</evidence>
<dbReference type="InterPro" id="IPR012340">
    <property type="entry name" value="NA-bd_OB-fold"/>
</dbReference>
<sequence length="422" mass="45644">MEIASLGREGDGIARIGARPYYFPYLVPGDVLDLQTDEAGHYLEHHLVSPASHAIAPPCTIFTQCGGCATQRLSFSDQLSWKRARVQAALERAGLDVPPPTAMHQSAPLSRRRVDLAVVKSEAGVVIGLHQRKSAPVDMTSCQLLDPRIFALLAPLRDLMRRLGAISREADLHINLFDSGADIVIGANAAPSLSDRGKIAAFAAAHHIPRICWRQGKSYDNKPEVIAQLRPVTHDFSGTTMSPPPGSFMQPTASGEAAIIASVCEALPKLNKRDRIAELYSGMGTLTLPLSAYGFVEAYEGAASSVAALDAVRTGKRLSCSVRDLARQPLQQKELEKSRLVVMDPPRMGAGTQAAQVAEAGVRDVIYVSCNPQALVNDLAPFVRQGYALLSWSVIDQFLWSAEVEAVLALTLDRKRLAKRRA</sequence>
<dbReference type="GO" id="GO:0032259">
    <property type="term" value="P:methylation"/>
    <property type="evidence" value="ECO:0007669"/>
    <property type="project" value="UniProtKB-KW"/>
</dbReference>
<keyword evidence="2 6" id="KW-0489">Methyltransferase</keyword>
<feature type="active site" description="Nucleophile" evidence="6">
    <location>
        <position position="370"/>
    </location>
</feature>
<dbReference type="EMBL" id="CP107052">
    <property type="protein sequence ID" value="UYH51730.1"/>
    <property type="molecule type" value="Genomic_DNA"/>
</dbReference>
<protein>
    <submittedName>
        <fullName evidence="7">Class I SAM-dependent RNA methyltransferase</fullName>
    </submittedName>
</protein>
<dbReference type="Gene3D" id="2.40.50.1070">
    <property type="match status" value="1"/>
</dbReference>
<evidence type="ECO:0000313" key="7">
    <source>
        <dbReference type="EMBL" id="UYH51730.1"/>
    </source>
</evidence>
<keyword evidence="1" id="KW-0004">4Fe-4S</keyword>